<feature type="domain" description="PRC-barrel" evidence="2">
    <location>
        <begin position="26"/>
        <end position="100"/>
    </location>
</feature>
<dbReference type="InterPro" id="IPR011033">
    <property type="entry name" value="PRC_barrel-like_sf"/>
</dbReference>
<gene>
    <name evidence="3" type="ORF">LPB04_11590</name>
</gene>
<feature type="compositionally biased region" description="Gly residues" evidence="1">
    <location>
        <begin position="143"/>
        <end position="175"/>
    </location>
</feature>
<dbReference type="PANTHER" id="PTHR36505:SF1">
    <property type="entry name" value="BLR1072 PROTEIN"/>
    <property type="match status" value="1"/>
</dbReference>
<dbReference type="Pfam" id="PF05239">
    <property type="entry name" value="PRC"/>
    <property type="match status" value="1"/>
</dbReference>
<dbReference type="Gene3D" id="2.30.30.240">
    <property type="entry name" value="PRC-barrel domain"/>
    <property type="match status" value="1"/>
</dbReference>
<evidence type="ECO:0000313" key="4">
    <source>
        <dbReference type="Proteomes" id="UP000593875"/>
    </source>
</evidence>
<dbReference type="EMBL" id="CP062941">
    <property type="protein sequence ID" value="QOL47682.1"/>
    <property type="molecule type" value="Genomic_DNA"/>
</dbReference>
<reference evidence="3 4" key="1">
    <citation type="submission" date="2020-10" db="EMBL/GenBank/DDBJ databases">
        <title>Genome sequencing of Massilia sp. LPB0304.</title>
        <authorList>
            <person name="Kim J."/>
        </authorList>
    </citation>
    <scope>NUCLEOTIDE SEQUENCE [LARGE SCALE GENOMIC DNA]</scope>
    <source>
        <strain evidence="3 4">LPB0304</strain>
    </source>
</reference>
<accession>A0A7L9U079</accession>
<proteinExistence type="predicted"/>
<evidence type="ECO:0000259" key="2">
    <source>
        <dbReference type="Pfam" id="PF05239"/>
    </source>
</evidence>
<protein>
    <submittedName>
        <fullName evidence="3">PRC-barrel domain-containing protein</fullName>
    </submittedName>
</protein>
<dbReference type="PANTHER" id="PTHR36505">
    <property type="entry name" value="BLR1072 PROTEIN"/>
    <property type="match status" value="1"/>
</dbReference>
<dbReference type="RefSeq" id="WP_193684742.1">
    <property type="nucleotide sequence ID" value="NZ_CP062941.1"/>
</dbReference>
<organism evidence="3 4">
    <name type="scientific">Massilia litorea</name>
    <dbReference type="NCBI Taxonomy" id="2769491"/>
    <lineage>
        <taxon>Bacteria</taxon>
        <taxon>Pseudomonadati</taxon>
        <taxon>Pseudomonadota</taxon>
        <taxon>Betaproteobacteria</taxon>
        <taxon>Burkholderiales</taxon>
        <taxon>Oxalobacteraceae</taxon>
        <taxon>Telluria group</taxon>
        <taxon>Massilia</taxon>
    </lineage>
</organism>
<dbReference type="KEGG" id="mlir:LPB04_11590"/>
<name>A0A7L9U079_9BURK</name>
<dbReference type="SUPFAM" id="SSF50346">
    <property type="entry name" value="PRC-barrel domain"/>
    <property type="match status" value="1"/>
</dbReference>
<feature type="compositionally biased region" description="Gly residues" evidence="1">
    <location>
        <begin position="183"/>
        <end position="203"/>
    </location>
</feature>
<evidence type="ECO:0000313" key="3">
    <source>
        <dbReference type="EMBL" id="QOL47682.1"/>
    </source>
</evidence>
<dbReference type="AlphaFoldDB" id="A0A7L9U079"/>
<sequence>MSYADRDKYGMYKRSGSAGPGPALMGADTLIGDSVVNGVEEDLGDIKEIMLDMNTGQVAYAVLAFGGFLGMGEKLFAVPWQALHLDTVNHRFVLNVEKERLKTAPGFNKDAWPDMSDVSWANQIHAFYGTDPNRSGAPTMGPGSSGGSMSGMAGGAGRGAGSGMGAMGGGMGAGSAGSSELGTGAGSGTAGTGAGAGSTGLGKSGSLDPSPGTGGDDKSLSHIRGSNIG</sequence>
<feature type="region of interest" description="Disordered" evidence="1">
    <location>
        <begin position="131"/>
        <end position="229"/>
    </location>
</feature>
<evidence type="ECO:0000256" key="1">
    <source>
        <dbReference type="SAM" id="MobiDB-lite"/>
    </source>
</evidence>
<dbReference type="Proteomes" id="UP000593875">
    <property type="component" value="Chromosome"/>
</dbReference>
<dbReference type="InterPro" id="IPR027275">
    <property type="entry name" value="PRC-brl_dom"/>
</dbReference>
<keyword evidence="4" id="KW-1185">Reference proteome</keyword>